<feature type="transmembrane region" description="Helical" evidence="21">
    <location>
        <begin position="171"/>
        <end position="187"/>
    </location>
</feature>
<evidence type="ECO:0000256" key="16">
    <source>
        <dbReference type="ARBA" id="ARBA00038053"/>
    </source>
</evidence>
<keyword evidence="7 21" id="KW-0812">Transmembrane</keyword>
<evidence type="ECO:0000313" key="22">
    <source>
        <dbReference type="EMBL" id="PJA20302.1"/>
    </source>
</evidence>
<evidence type="ECO:0000256" key="2">
    <source>
        <dbReference type="ARBA" id="ARBA00004752"/>
    </source>
</evidence>
<dbReference type="GO" id="GO:0051301">
    <property type="term" value="P:cell division"/>
    <property type="evidence" value="ECO:0007669"/>
    <property type="project" value="UniProtKB-KW"/>
</dbReference>
<evidence type="ECO:0000256" key="1">
    <source>
        <dbReference type="ARBA" id="ARBA00004651"/>
    </source>
</evidence>
<feature type="transmembrane region" description="Helical" evidence="21">
    <location>
        <begin position="82"/>
        <end position="98"/>
    </location>
</feature>
<evidence type="ECO:0000313" key="23">
    <source>
        <dbReference type="Proteomes" id="UP000230137"/>
    </source>
</evidence>
<feature type="transmembrane region" description="Helical" evidence="21">
    <location>
        <begin position="49"/>
        <end position="70"/>
    </location>
</feature>
<evidence type="ECO:0000256" key="6">
    <source>
        <dbReference type="ARBA" id="ARBA00022679"/>
    </source>
</evidence>
<evidence type="ECO:0000256" key="13">
    <source>
        <dbReference type="ARBA" id="ARBA00023316"/>
    </source>
</evidence>
<keyword evidence="8" id="KW-0133">Cell shape</keyword>
<dbReference type="InterPro" id="IPR001182">
    <property type="entry name" value="FtsW/RodA"/>
</dbReference>
<evidence type="ECO:0000256" key="19">
    <source>
        <dbReference type="ARBA" id="ARBA00044770"/>
    </source>
</evidence>
<keyword evidence="4" id="KW-0132">Cell division</keyword>
<evidence type="ECO:0000256" key="3">
    <source>
        <dbReference type="ARBA" id="ARBA00022475"/>
    </source>
</evidence>
<evidence type="ECO:0000256" key="10">
    <source>
        <dbReference type="ARBA" id="ARBA00022989"/>
    </source>
</evidence>
<dbReference type="NCBIfam" id="TIGR02614">
    <property type="entry name" value="ftsW"/>
    <property type="match status" value="1"/>
</dbReference>
<evidence type="ECO:0000256" key="18">
    <source>
        <dbReference type="ARBA" id="ARBA00041418"/>
    </source>
</evidence>
<dbReference type="PANTHER" id="PTHR30474:SF2">
    <property type="entry name" value="PEPTIDOGLYCAN GLYCOSYLTRANSFERASE FTSW-RELATED"/>
    <property type="match status" value="1"/>
</dbReference>
<evidence type="ECO:0000256" key="8">
    <source>
        <dbReference type="ARBA" id="ARBA00022960"/>
    </source>
</evidence>
<keyword evidence="12" id="KW-0131">Cell cycle</keyword>
<comment type="catalytic activity">
    <reaction evidence="20">
        <text>[GlcNAc-(1-&gt;4)-Mur2Ac(oyl-L-Ala-gamma-D-Glu-L-Lys-D-Ala-D-Ala)](n)-di-trans,octa-cis-undecaprenyl diphosphate + beta-D-GlcNAc-(1-&gt;4)-Mur2Ac(oyl-L-Ala-gamma-D-Glu-L-Lys-D-Ala-D-Ala)-di-trans,octa-cis-undecaprenyl diphosphate = [GlcNAc-(1-&gt;4)-Mur2Ac(oyl-L-Ala-gamma-D-Glu-L-Lys-D-Ala-D-Ala)](n+1)-di-trans,octa-cis-undecaprenyl diphosphate + di-trans,octa-cis-undecaprenyl diphosphate + H(+)</text>
        <dbReference type="Rhea" id="RHEA:23708"/>
        <dbReference type="Rhea" id="RHEA-COMP:9602"/>
        <dbReference type="Rhea" id="RHEA-COMP:9603"/>
        <dbReference type="ChEBI" id="CHEBI:15378"/>
        <dbReference type="ChEBI" id="CHEBI:58405"/>
        <dbReference type="ChEBI" id="CHEBI:60033"/>
        <dbReference type="ChEBI" id="CHEBI:78435"/>
        <dbReference type="EC" id="2.4.99.28"/>
    </reaction>
</comment>
<evidence type="ECO:0000256" key="17">
    <source>
        <dbReference type="ARBA" id="ARBA00041185"/>
    </source>
</evidence>
<name>A0A2M7W3W0_9BACT</name>
<dbReference type="PROSITE" id="PS00428">
    <property type="entry name" value="FTSW_RODA_SPOVE"/>
    <property type="match status" value="1"/>
</dbReference>
<comment type="caution">
    <text evidence="22">The sequence shown here is derived from an EMBL/GenBank/DDBJ whole genome shotgun (WGS) entry which is preliminary data.</text>
</comment>
<evidence type="ECO:0000256" key="9">
    <source>
        <dbReference type="ARBA" id="ARBA00022984"/>
    </source>
</evidence>
<evidence type="ECO:0000256" key="14">
    <source>
        <dbReference type="ARBA" id="ARBA00032370"/>
    </source>
</evidence>
<feature type="transmembrane region" description="Helical" evidence="21">
    <location>
        <begin position="318"/>
        <end position="340"/>
    </location>
</feature>
<dbReference type="InterPro" id="IPR018365">
    <property type="entry name" value="Cell_cycle_FtsW-rel_CS"/>
</dbReference>
<accession>A0A2M7W3W0</accession>
<dbReference type="AlphaFoldDB" id="A0A2M7W3W0"/>
<reference evidence="23" key="1">
    <citation type="submission" date="2017-09" db="EMBL/GenBank/DDBJ databases">
        <title>Depth-based differentiation of microbial function through sediment-hosted aquifers and enrichment of novel symbionts in the deep terrestrial subsurface.</title>
        <authorList>
            <person name="Probst A.J."/>
            <person name="Ladd B."/>
            <person name="Jarett J.K."/>
            <person name="Geller-Mcgrath D.E."/>
            <person name="Sieber C.M.K."/>
            <person name="Emerson J.B."/>
            <person name="Anantharaman K."/>
            <person name="Thomas B.C."/>
            <person name="Malmstrom R."/>
            <person name="Stieglmeier M."/>
            <person name="Klingl A."/>
            <person name="Woyke T."/>
            <person name="Ryan C.M."/>
            <person name="Banfield J.F."/>
        </authorList>
    </citation>
    <scope>NUCLEOTIDE SEQUENCE [LARGE SCALE GENOMIC DNA]</scope>
</reference>
<dbReference type="GO" id="GO:0009252">
    <property type="term" value="P:peptidoglycan biosynthetic process"/>
    <property type="evidence" value="ECO:0007669"/>
    <property type="project" value="UniProtKB-KW"/>
</dbReference>
<dbReference type="PANTHER" id="PTHR30474">
    <property type="entry name" value="CELL CYCLE PROTEIN"/>
    <property type="match status" value="1"/>
</dbReference>
<feature type="transmembrane region" description="Helical" evidence="21">
    <location>
        <begin position="144"/>
        <end position="165"/>
    </location>
</feature>
<comment type="subcellular location">
    <subcellularLocation>
        <location evidence="1">Cell membrane</location>
        <topology evidence="1">Multi-pass membrane protein</topology>
    </subcellularLocation>
</comment>
<dbReference type="GO" id="GO:0008955">
    <property type="term" value="F:peptidoglycan glycosyltransferase activity"/>
    <property type="evidence" value="ECO:0007669"/>
    <property type="project" value="UniProtKB-EC"/>
</dbReference>
<sequence length="374" mass="42104">MSRLNKYRNRLGRKGDFWIFILAMGLALIGLMMILSSSVVISYERFNNNYYYVTQQIYWLILAVILFIVVSNLNYKFWQKNAFIIFIISIILLLLVYVKGLGVHLSGAQRWLQLGPISIQPSEIVKLTFIIYISAWLDSKSKLIYNFSEGILPLALTLLFVIFLIVKQPDMGTVLVISVIAGMIFYISEASMKYILSALFIGFMIFFLLIKISPYRMERLTTYLNPESDILGSGYQINQSILAIGSGGLWGLGFGNSKQKYLYLPQPHSDAIFAIMVEELGFIRVVGVLLLFLVFILHLVKICLTVDDPFARFMVSGFTAWVAFQTLINVAAIVGLVPLTGIPLPFISAGGSSLVMLFVGLAIVYNISKYNRRA</sequence>
<organism evidence="22 23">
    <name type="scientific">Candidatus Berkelbacteria bacterium CG_4_10_14_0_2_um_filter_35_9_33_12</name>
    <dbReference type="NCBI Taxonomy" id="1974499"/>
    <lineage>
        <taxon>Bacteria</taxon>
        <taxon>Candidatus Berkelbacteria</taxon>
    </lineage>
</organism>
<evidence type="ECO:0000256" key="21">
    <source>
        <dbReference type="SAM" id="Phobius"/>
    </source>
</evidence>
<feature type="transmembrane region" description="Helical" evidence="21">
    <location>
        <begin position="346"/>
        <end position="367"/>
    </location>
</feature>
<dbReference type="GO" id="GO:0015648">
    <property type="term" value="F:lipid-linked peptidoglycan transporter activity"/>
    <property type="evidence" value="ECO:0007669"/>
    <property type="project" value="TreeGrafter"/>
</dbReference>
<evidence type="ECO:0000256" key="20">
    <source>
        <dbReference type="ARBA" id="ARBA00049902"/>
    </source>
</evidence>
<evidence type="ECO:0000256" key="11">
    <source>
        <dbReference type="ARBA" id="ARBA00023136"/>
    </source>
</evidence>
<keyword evidence="13" id="KW-0961">Cell wall biogenesis/degradation</keyword>
<evidence type="ECO:0000256" key="7">
    <source>
        <dbReference type="ARBA" id="ARBA00022692"/>
    </source>
</evidence>
<keyword evidence="3" id="KW-1003">Cell membrane</keyword>
<feature type="transmembrane region" description="Helical" evidence="21">
    <location>
        <begin position="20"/>
        <end position="43"/>
    </location>
</feature>
<dbReference type="EC" id="2.4.99.28" evidence="19"/>
<dbReference type="GO" id="GO:0071555">
    <property type="term" value="P:cell wall organization"/>
    <property type="evidence" value="ECO:0007669"/>
    <property type="project" value="UniProtKB-KW"/>
</dbReference>
<evidence type="ECO:0000256" key="15">
    <source>
        <dbReference type="ARBA" id="ARBA00033270"/>
    </source>
</evidence>
<protein>
    <recommendedName>
        <fullName evidence="17">Probable peptidoglycan glycosyltransferase FtsW</fullName>
        <ecNumber evidence="19">2.4.99.28</ecNumber>
    </recommendedName>
    <alternativeName>
        <fullName evidence="18">Cell division protein FtsW</fullName>
    </alternativeName>
    <alternativeName>
        <fullName evidence="15">Cell wall polymerase</fullName>
    </alternativeName>
    <alternativeName>
        <fullName evidence="14">Peptidoglycan polymerase</fullName>
    </alternativeName>
</protein>
<feature type="transmembrane region" description="Helical" evidence="21">
    <location>
        <begin position="282"/>
        <end position="306"/>
    </location>
</feature>
<dbReference type="Proteomes" id="UP000230137">
    <property type="component" value="Unassembled WGS sequence"/>
</dbReference>
<keyword evidence="11 21" id="KW-0472">Membrane</keyword>
<dbReference type="GO" id="GO:0032153">
    <property type="term" value="C:cell division site"/>
    <property type="evidence" value="ECO:0007669"/>
    <property type="project" value="TreeGrafter"/>
</dbReference>
<evidence type="ECO:0000256" key="5">
    <source>
        <dbReference type="ARBA" id="ARBA00022676"/>
    </source>
</evidence>
<proteinExistence type="inferred from homology"/>
<dbReference type="GO" id="GO:0008360">
    <property type="term" value="P:regulation of cell shape"/>
    <property type="evidence" value="ECO:0007669"/>
    <property type="project" value="UniProtKB-KW"/>
</dbReference>
<dbReference type="EMBL" id="PFQF01000031">
    <property type="protein sequence ID" value="PJA20302.1"/>
    <property type="molecule type" value="Genomic_DNA"/>
</dbReference>
<dbReference type="Pfam" id="PF01098">
    <property type="entry name" value="FTSW_RODA_SPOVE"/>
    <property type="match status" value="1"/>
</dbReference>
<evidence type="ECO:0000256" key="12">
    <source>
        <dbReference type="ARBA" id="ARBA00023306"/>
    </source>
</evidence>
<gene>
    <name evidence="22" type="primary">ftsW</name>
    <name evidence="22" type="ORF">COX60_02140</name>
</gene>
<feature type="transmembrane region" description="Helical" evidence="21">
    <location>
        <begin position="118"/>
        <end position="137"/>
    </location>
</feature>
<comment type="pathway">
    <text evidence="2">Cell wall biogenesis; peptidoglycan biosynthesis.</text>
</comment>
<keyword evidence="9" id="KW-0573">Peptidoglycan synthesis</keyword>
<dbReference type="InterPro" id="IPR013437">
    <property type="entry name" value="FtsW"/>
</dbReference>
<dbReference type="GO" id="GO:0005886">
    <property type="term" value="C:plasma membrane"/>
    <property type="evidence" value="ECO:0007669"/>
    <property type="project" value="UniProtKB-SubCell"/>
</dbReference>
<comment type="similarity">
    <text evidence="16">Belongs to the SEDS family. FtsW subfamily.</text>
</comment>
<keyword evidence="10 21" id="KW-1133">Transmembrane helix</keyword>
<feature type="transmembrane region" description="Helical" evidence="21">
    <location>
        <begin position="194"/>
        <end position="213"/>
    </location>
</feature>
<keyword evidence="6" id="KW-0808">Transferase</keyword>
<keyword evidence="5" id="KW-0328">Glycosyltransferase</keyword>
<evidence type="ECO:0000256" key="4">
    <source>
        <dbReference type="ARBA" id="ARBA00022618"/>
    </source>
</evidence>